<keyword evidence="4" id="KW-0963">Cytoplasm</keyword>
<evidence type="ECO:0000313" key="8">
    <source>
        <dbReference type="EMBL" id="AFZ81303.1"/>
    </source>
</evidence>
<feature type="domain" description="Exoribonuclease phosphorolytic" evidence="7">
    <location>
        <begin position="77"/>
        <end position="216"/>
    </location>
</feature>
<evidence type="ECO:0000259" key="7">
    <source>
        <dbReference type="Pfam" id="PF01138"/>
    </source>
</evidence>
<dbReference type="GO" id="GO:0000177">
    <property type="term" value="C:cytoplasmic exosome (RNase complex)"/>
    <property type="evidence" value="ECO:0007669"/>
    <property type="project" value="TreeGrafter"/>
</dbReference>
<keyword evidence="5" id="KW-0271">Exosome</keyword>
<dbReference type="SUPFAM" id="SSF55666">
    <property type="entry name" value="Ribonuclease PH domain 2-like"/>
    <property type="match status" value="1"/>
</dbReference>
<dbReference type="GO" id="GO:0071038">
    <property type="term" value="P:TRAMP-dependent tRNA surveillance pathway"/>
    <property type="evidence" value="ECO:0007669"/>
    <property type="project" value="TreeGrafter"/>
</dbReference>
<comment type="similarity">
    <text evidence="3">Belongs to the RNase PH family.</text>
</comment>
<dbReference type="GO" id="GO:0005730">
    <property type="term" value="C:nucleolus"/>
    <property type="evidence" value="ECO:0007669"/>
    <property type="project" value="UniProtKB-SubCell"/>
</dbReference>
<dbReference type="eggNOG" id="KOG1613">
    <property type="taxonomic scope" value="Eukaryota"/>
</dbReference>
<organism evidence="8 9">
    <name type="scientific">Theileria equi strain WA</name>
    <dbReference type="NCBI Taxonomy" id="1537102"/>
    <lineage>
        <taxon>Eukaryota</taxon>
        <taxon>Sar</taxon>
        <taxon>Alveolata</taxon>
        <taxon>Apicomplexa</taxon>
        <taxon>Aconoidasida</taxon>
        <taxon>Piroplasmida</taxon>
        <taxon>Theileriidae</taxon>
        <taxon>Theileria</taxon>
    </lineage>
</organism>
<evidence type="ECO:0000256" key="1">
    <source>
        <dbReference type="ARBA" id="ARBA00004496"/>
    </source>
</evidence>
<evidence type="ECO:0000256" key="6">
    <source>
        <dbReference type="ARBA" id="ARBA00042523"/>
    </source>
</evidence>
<dbReference type="GeneID" id="15805443"/>
<reference evidence="8 9" key="1">
    <citation type="journal article" date="2012" name="BMC Genomics">
        <title>Comparative genomic analysis and phylogenetic position of Theileria equi.</title>
        <authorList>
            <person name="Kappmeyer L.S."/>
            <person name="Thiagarajan M."/>
            <person name="Herndon D.R."/>
            <person name="Ramsay J.D."/>
            <person name="Caler E."/>
            <person name="Djikeng A."/>
            <person name="Gillespie J.J."/>
            <person name="Lau A.O."/>
            <person name="Roalson E.H."/>
            <person name="Silva J.C."/>
            <person name="Silva M.G."/>
            <person name="Suarez C.E."/>
            <person name="Ueti M.W."/>
            <person name="Nene V.M."/>
            <person name="Mealey R.H."/>
            <person name="Knowles D.P."/>
            <person name="Brayton K.A."/>
        </authorList>
    </citation>
    <scope>NUCLEOTIDE SEQUENCE [LARGE SCALE GENOMIC DNA]</scope>
    <source>
        <strain evidence="8 9">WA</strain>
    </source>
</reference>
<dbReference type="PANTHER" id="PTHR11097">
    <property type="entry name" value="EXOSOME COMPLEX EXONUCLEASE RIBOSOMAL RNA PROCESSING PROTEIN"/>
    <property type="match status" value="1"/>
</dbReference>
<dbReference type="InterPro" id="IPR050590">
    <property type="entry name" value="Exosome_comp_Rrp42_subfam"/>
</dbReference>
<dbReference type="Gene3D" id="3.30.230.70">
    <property type="entry name" value="GHMP Kinase, N-terminal domain"/>
    <property type="match status" value="1"/>
</dbReference>
<dbReference type="GO" id="GO:0000176">
    <property type="term" value="C:nuclear exosome (RNase complex)"/>
    <property type="evidence" value="ECO:0007669"/>
    <property type="project" value="TreeGrafter"/>
</dbReference>
<dbReference type="InterPro" id="IPR001247">
    <property type="entry name" value="ExoRNase_PH_dom1"/>
</dbReference>
<dbReference type="OrthoDB" id="45882at2759"/>
<dbReference type="GO" id="GO:0000467">
    <property type="term" value="P:exonucleolytic trimming to generate mature 3'-end of 5.8S rRNA from tricistronic rRNA transcript (SSU-rRNA, 5.8S rRNA, LSU-rRNA)"/>
    <property type="evidence" value="ECO:0007669"/>
    <property type="project" value="TreeGrafter"/>
</dbReference>
<comment type="subcellular location">
    <subcellularLocation>
        <location evidence="1">Cytoplasm</location>
    </subcellularLocation>
    <subcellularLocation>
        <location evidence="2">Nucleus</location>
        <location evidence="2">Nucleolus</location>
    </subcellularLocation>
</comment>
<evidence type="ECO:0000256" key="4">
    <source>
        <dbReference type="ARBA" id="ARBA00022490"/>
    </source>
</evidence>
<dbReference type="VEuPathDB" id="PiroplasmaDB:BEWA_007120"/>
<dbReference type="GO" id="GO:0016075">
    <property type="term" value="P:rRNA catabolic process"/>
    <property type="evidence" value="ECO:0007669"/>
    <property type="project" value="TreeGrafter"/>
</dbReference>
<dbReference type="KEGG" id="beq:BEWA_007120"/>
<dbReference type="Pfam" id="PF01138">
    <property type="entry name" value="RNase_PH"/>
    <property type="match status" value="1"/>
</dbReference>
<dbReference type="InterPro" id="IPR036345">
    <property type="entry name" value="ExoRNase_PH_dom2_sf"/>
</dbReference>
<dbReference type="STRING" id="1537102.L0B1B7"/>
<dbReference type="SUPFAM" id="SSF54211">
    <property type="entry name" value="Ribosomal protein S5 domain 2-like"/>
    <property type="match status" value="1"/>
</dbReference>
<proteinExistence type="inferred from homology"/>
<dbReference type="EMBL" id="CP001670">
    <property type="protein sequence ID" value="AFZ81303.1"/>
    <property type="molecule type" value="Genomic_DNA"/>
</dbReference>
<dbReference type="InterPro" id="IPR027408">
    <property type="entry name" value="PNPase/RNase_PH_dom_sf"/>
</dbReference>
<dbReference type="GO" id="GO:0071028">
    <property type="term" value="P:nuclear mRNA surveillance"/>
    <property type="evidence" value="ECO:0007669"/>
    <property type="project" value="TreeGrafter"/>
</dbReference>
<dbReference type="GO" id="GO:0034475">
    <property type="term" value="P:U4 snRNA 3'-end processing"/>
    <property type="evidence" value="ECO:0007669"/>
    <property type="project" value="TreeGrafter"/>
</dbReference>
<dbReference type="GO" id="GO:0034473">
    <property type="term" value="P:U1 snRNA 3'-end processing"/>
    <property type="evidence" value="ECO:0007669"/>
    <property type="project" value="TreeGrafter"/>
</dbReference>
<dbReference type="AlphaFoldDB" id="L0B1B7"/>
<accession>L0B1B7</accession>
<dbReference type="GO" id="GO:0071035">
    <property type="term" value="P:nuclear polyadenylation-dependent rRNA catabolic process"/>
    <property type="evidence" value="ECO:0007669"/>
    <property type="project" value="TreeGrafter"/>
</dbReference>
<gene>
    <name evidence="8" type="ORF">BEWA_007120</name>
</gene>
<evidence type="ECO:0000256" key="3">
    <source>
        <dbReference type="ARBA" id="ARBA00006678"/>
    </source>
</evidence>
<dbReference type="GO" id="GO:0035925">
    <property type="term" value="F:mRNA 3'-UTR AU-rich region binding"/>
    <property type="evidence" value="ECO:0007669"/>
    <property type="project" value="TreeGrafter"/>
</dbReference>
<dbReference type="PANTHER" id="PTHR11097:SF8">
    <property type="entry name" value="EXOSOME COMPLEX COMPONENT RRP42"/>
    <property type="match status" value="1"/>
</dbReference>
<evidence type="ECO:0000313" key="9">
    <source>
        <dbReference type="Proteomes" id="UP000031512"/>
    </source>
</evidence>
<sequence length="366" mass="41894">MMNIASEHVTLSQESVLASEVYRHVDPFNFFKTFFKEGLRPDGRQLMAYRTVKVENLMNIGEVGINRSFTNDILISSIILNAGNTHMHCSISATLERNNKPRTSPELLKDLVTVSLTVSKHATTEIYDVNGPCINISHLVSNLLENILNSSDVLPREQFALDYLMNSIDDPIAKQIVNSKLRWKLNVSVSCEEYDGNIMDWSVLSVVYALLHSKLPIVFLSYDSLFNTFQPQLITLKSVTDGEKEHFRRNALFLNRQLRCSDYQDEFLKYVGEDQYLTKRLEISSLPYTITFCKCMEYIILDPTREEEQIGTNISVYAKKISNELSMDIDDENIKMQLLNLMGCTGISDDEVNKLFKISRSIINKL</sequence>
<keyword evidence="9" id="KW-1185">Reference proteome</keyword>
<evidence type="ECO:0000256" key="5">
    <source>
        <dbReference type="ARBA" id="ARBA00022835"/>
    </source>
</evidence>
<dbReference type="InterPro" id="IPR020568">
    <property type="entry name" value="Ribosomal_Su5_D2-typ_SF"/>
</dbReference>
<evidence type="ECO:0000256" key="2">
    <source>
        <dbReference type="ARBA" id="ARBA00004604"/>
    </source>
</evidence>
<dbReference type="RefSeq" id="XP_004830969.1">
    <property type="nucleotide sequence ID" value="XM_004830912.1"/>
</dbReference>
<protein>
    <recommendedName>
        <fullName evidence="6">Ribosomal RNA-processing protein 42</fullName>
    </recommendedName>
</protein>
<name>L0B1B7_THEEQ</name>
<dbReference type="GO" id="GO:0034476">
    <property type="term" value="P:U5 snRNA 3'-end processing"/>
    <property type="evidence" value="ECO:0007669"/>
    <property type="project" value="TreeGrafter"/>
</dbReference>
<dbReference type="Proteomes" id="UP000031512">
    <property type="component" value="Chromosome 3"/>
</dbReference>